<evidence type="ECO:0000313" key="1">
    <source>
        <dbReference type="EMBL" id="KAF2675827.1"/>
    </source>
</evidence>
<sequence length="183" mass="20763">MCPFHAHQLGTVAVYGAVFAANPSRVQPRWAWFEGVQCIRRYSRTRLTSIMVGHVPLSCSRKVLCVLGLSDKSRRAMFHDLKHSHERRLGRFSPLQDRHGRCSWLTRSFPAPPLRARGIVGQSPYLLMLQPPFWGIRPFLLSRHLCRSRATTACMVHATVGPSFIQLISFPLDGSLFPHPAYC</sequence>
<organism evidence="1 2">
    <name type="scientific">Lentithecium fluviatile CBS 122367</name>
    <dbReference type="NCBI Taxonomy" id="1168545"/>
    <lineage>
        <taxon>Eukaryota</taxon>
        <taxon>Fungi</taxon>
        <taxon>Dikarya</taxon>
        <taxon>Ascomycota</taxon>
        <taxon>Pezizomycotina</taxon>
        <taxon>Dothideomycetes</taxon>
        <taxon>Pleosporomycetidae</taxon>
        <taxon>Pleosporales</taxon>
        <taxon>Massarineae</taxon>
        <taxon>Lentitheciaceae</taxon>
        <taxon>Lentithecium</taxon>
    </lineage>
</organism>
<name>A0A6G1IC60_9PLEO</name>
<dbReference type="OrthoDB" id="10605912at2759"/>
<protein>
    <submittedName>
        <fullName evidence="1">Uncharacterized protein</fullName>
    </submittedName>
</protein>
<keyword evidence="2" id="KW-1185">Reference proteome</keyword>
<dbReference type="EMBL" id="MU005647">
    <property type="protein sequence ID" value="KAF2675827.1"/>
    <property type="molecule type" value="Genomic_DNA"/>
</dbReference>
<proteinExistence type="predicted"/>
<evidence type="ECO:0000313" key="2">
    <source>
        <dbReference type="Proteomes" id="UP000799291"/>
    </source>
</evidence>
<accession>A0A6G1IC60</accession>
<reference evidence="1" key="1">
    <citation type="journal article" date="2020" name="Stud. Mycol.">
        <title>101 Dothideomycetes genomes: a test case for predicting lifestyles and emergence of pathogens.</title>
        <authorList>
            <person name="Haridas S."/>
            <person name="Albert R."/>
            <person name="Binder M."/>
            <person name="Bloem J."/>
            <person name="Labutti K."/>
            <person name="Salamov A."/>
            <person name="Andreopoulos B."/>
            <person name="Baker S."/>
            <person name="Barry K."/>
            <person name="Bills G."/>
            <person name="Bluhm B."/>
            <person name="Cannon C."/>
            <person name="Castanera R."/>
            <person name="Culley D."/>
            <person name="Daum C."/>
            <person name="Ezra D."/>
            <person name="Gonzalez J."/>
            <person name="Henrissat B."/>
            <person name="Kuo A."/>
            <person name="Liang C."/>
            <person name="Lipzen A."/>
            <person name="Lutzoni F."/>
            <person name="Magnuson J."/>
            <person name="Mondo S."/>
            <person name="Nolan M."/>
            <person name="Ohm R."/>
            <person name="Pangilinan J."/>
            <person name="Park H.-J."/>
            <person name="Ramirez L."/>
            <person name="Alfaro M."/>
            <person name="Sun H."/>
            <person name="Tritt A."/>
            <person name="Yoshinaga Y."/>
            <person name="Zwiers L.-H."/>
            <person name="Turgeon B."/>
            <person name="Goodwin S."/>
            <person name="Spatafora J."/>
            <person name="Crous P."/>
            <person name="Grigoriev I."/>
        </authorList>
    </citation>
    <scope>NUCLEOTIDE SEQUENCE</scope>
    <source>
        <strain evidence="1">CBS 122367</strain>
    </source>
</reference>
<dbReference type="AlphaFoldDB" id="A0A6G1IC60"/>
<gene>
    <name evidence="1" type="ORF">K458DRAFT_197794</name>
</gene>
<dbReference type="Proteomes" id="UP000799291">
    <property type="component" value="Unassembled WGS sequence"/>
</dbReference>